<evidence type="ECO:0000259" key="7">
    <source>
        <dbReference type="Pfam" id="PF14768"/>
    </source>
</evidence>
<feature type="domain" description="RPA-interacting protein N-terminal" evidence="6">
    <location>
        <begin position="19"/>
        <end position="51"/>
    </location>
</feature>
<evidence type="ECO:0000259" key="6">
    <source>
        <dbReference type="Pfam" id="PF14766"/>
    </source>
</evidence>
<evidence type="ECO:0000256" key="3">
    <source>
        <dbReference type="ARBA" id="ARBA00022771"/>
    </source>
</evidence>
<reference evidence="8 9" key="1">
    <citation type="submission" date="2021-09" db="EMBL/GenBank/DDBJ databases">
        <title>Genomic insights and catalytic innovation underlie evolution of tropane alkaloids biosynthesis.</title>
        <authorList>
            <person name="Wang Y.-J."/>
            <person name="Tian T."/>
            <person name="Huang J.-P."/>
            <person name="Huang S.-X."/>
        </authorList>
    </citation>
    <scope>NUCLEOTIDE SEQUENCE [LARGE SCALE GENOMIC DNA]</scope>
    <source>
        <strain evidence="8">KIB-2018</strain>
        <tissue evidence="8">Leaf</tissue>
    </source>
</reference>
<keyword evidence="5" id="KW-0539">Nucleus</keyword>
<evidence type="ECO:0000256" key="5">
    <source>
        <dbReference type="ARBA" id="ARBA00023242"/>
    </source>
</evidence>
<evidence type="ECO:0000256" key="1">
    <source>
        <dbReference type="ARBA" id="ARBA00004123"/>
    </source>
</evidence>
<dbReference type="GO" id="GO:0006606">
    <property type="term" value="P:protein import into nucleus"/>
    <property type="evidence" value="ECO:0007669"/>
    <property type="project" value="TreeGrafter"/>
</dbReference>
<dbReference type="Pfam" id="PF14766">
    <property type="entry name" value="RPA_interact_N"/>
    <property type="match status" value="1"/>
</dbReference>
<evidence type="ECO:0000256" key="2">
    <source>
        <dbReference type="ARBA" id="ARBA00022723"/>
    </source>
</evidence>
<gene>
    <name evidence="8" type="ORF">K2173_000626</name>
</gene>
<evidence type="ECO:0000256" key="4">
    <source>
        <dbReference type="ARBA" id="ARBA00022833"/>
    </source>
</evidence>
<name>A0AAV8S833_9ROSI</name>
<dbReference type="GO" id="GO:0008270">
    <property type="term" value="F:zinc ion binding"/>
    <property type="evidence" value="ECO:0007669"/>
    <property type="project" value="UniProtKB-KW"/>
</dbReference>
<evidence type="ECO:0000313" key="9">
    <source>
        <dbReference type="Proteomes" id="UP001159364"/>
    </source>
</evidence>
<keyword evidence="3" id="KW-0863">Zinc-finger</keyword>
<organism evidence="8 9">
    <name type="scientific">Erythroxylum novogranatense</name>
    <dbReference type="NCBI Taxonomy" id="1862640"/>
    <lineage>
        <taxon>Eukaryota</taxon>
        <taxon>Viridiplantae</taxon>
        <taxon>Streptophyta</taxon>
        <taxon>Embryophyta</taxon>
        <taxon>Tracheophyta</taxon>
        <taxon>Spermatophyta</taxon>
        <taxon>Magnoliopsida</taxon>
        <taxon>eudicotyledons</taxon>
        <taxon>Gunneridae</taxon>
        <taxon>Pentapetalae</taxon>
        <taxon>rosids</taxon>
        <taxon>fabids</taxon>
        <taxon>Malpighiales</taxon>
        <taxon>Erythroxylaceae</taxon>
        <taxon>Erythroxylum</taxon>
    </lineage>
</organism>
<comment type="caution">
    <text evidence="8">The sequence shown here is derived from an EMBL/GenBank/DDBJ whole genome shotgun (WGS) entry which is preliminary data.</text>
</comment>
<dbReference type="AlphaFoldDB" id="A0AAV8S833"/>
<dbReference type="EMBL" id="JAIWQS010000012">
    <property type="protein sequence ID" value="KAJ8748218.1"/>
    <property type="molecule type" value="Genomic_DNA"/>
</dbReference>
<dbReference type="PANTHER" id="PTHR31742:SF1">
    <property type="entry name" value="RPA-INTERACTING PROTEIN"/>
    <property type="match status" value="1"/>
</dbReference>
<accession>A0AAV8S833</accession>
<dbReference type="Proteomes" id="UP001159364">
    <property type="component" value="Linkage Group LG12"/>
</dbReference>
<dbReference type="InterPro" id="IPR028159">
    <property type="entry name" value="RPA_interact_C_dom"/>
</dbReference>
<dbReference type="PANTHER" id="PTHR31742">
    <property type="entry name" value="RPA-INTERACTING PROTEIN RPAIN"/>
    <property type="match status" value="1"/>
</dbReference>
<comment type="subcellular location">
    <subcellularLocation>
        <location evidence="1">Nucleus</location>
    </subcellularLocation>
</comment>
<keyword evidence="4" id="KW-0862">Zinc</keyword>
<dbReference type="InterPro" id="IPR028156">
    <property type="entry name" value="RIP"/>
</dbReference>
<proteinExistence type="predicted"/>
<dbReference type="InterPro" id="IPR028158">
    <property type="entry name" value="RPA_interact_N_dom"/>
</dbReference>
<keyword evidence="2" id="KW-0479">Metal-binding</keyword>
<evidence type="ECO:0000313" key="8">
    <source>
        <dbReference type="EMBL" id="KAJ8748218.1"/>
    </source>
</evidence>
<protein>
    <recommendedName>
        <fullName evidence="10">RPA-interacting protein C-terminal domain-containing protein</fullName>
    </recommendedName>
</protein>
<feature type="domain" description="RPA-interacting protein C-terminal" evidence="7">
    <location>
        <begin position="97"/>
        <end position="177"/>
    </location>
</feature>
<keyword evidence="9" id="KW-1185">Reference proteome</keyword>
<sequence>MDDQRPTPTRPCLKTKTHFNNFPSWKHKLREICCKRVREDRSRLLWKLRLPATAKSLDDKIHAVPKNYTGTWEDEEDEYLALAVFEHMHLNNEQAIWCPICKQGELKDDHKLIYCTQCELQLSKGDEVNLDILKSRLAEAHAEHLDRGCRLKPEFCIKNMFGLTALYIFCQGCNMLEVVI</sequence>
<dbReference type="Pfam" id="PF14768">
    <property type="entry name" value="RPA_interact_C"/>
    <property type="match status" value="1"/>
</dbReference>
<evidence type="ECO:0008006" key="10">
    <source>
        <dbReference type="Google" id="ProtNLM"/>
    </source>
</evidence>
<dbReference type="GO" id="GO:0005634">
    <property type="term" value="C:nucleus"/>
    <property type="evidence" value="ECO:0007669"/>
    <property type="project" value="UniProtKB-SubCell"/>
</dbReference>